<keyword evidence="2" id="KW-0479">Metal-binding</keyword>
<keyword evidence="3" id="KW-0378">Hydrolase</keyword>
<keyword evidence="4" id="KW-0862">Zinc</keyword>
<dbReference type="Gene3D" id="3.60.15.10">
    <property type="entry name" value="Ribonuclease Z/Hydroxyacylglutathione hydrolase-like"/>
    <property type="match status" value="1"/>
</dbReference>
<dbReference type="InterPro" id="IPR051013">
    <property type="entry name" value="MBL_superfamily_lactonases"/>
</dbReference>
<evidence type="ECO:0000259" key="5">
    <source>
        <dbReference type="SMART" id="SM00849"/>
    </source>
</evidence>
<evidence type="ECO:0000313" key="6">
    <source>
        <dbReference type="EMBL" id="RCK81302.1"/>
    </source>
</evidence>
<reference evidence="6 7" key="1">
    <citation type="submission" date="2018-05" db="EMBL/GenBank/DDBJ databases">
        <title>A metagenomic window into the 2 km-deep terrestrial subsurface aquifer revealed taxonomically and functionally diverse microbial community comprising novel uncultured bacterial lineages.</title>
        <authorList>
            <person name="Kadnikov V.V."/>
            <person name="Mardanov A.V."/>
            <person name="Beletsky A.V."/>
            <person name="Banks D."/>
            <person name="Pimenov N.V."/>
            <person name="Frank Y.A."/>
            <person name="Karnachuk O.V."/>
            <person name="Ravin N.V."/>
        </authorList>
    </citation>
    <scope>NUCLEOTIDE SEQUENCE [LARGE SCALE GENOMIC DNA]</scope>
    <source>
        <strain evidence="6">BY5</strain>
    </source>
</reference>
<accession>A0A367ZVC3</accession>
<name>A0A367ZVC3_9BACT</name>
<dbReference type="AlphaFoldDB" id="A0A367ZVC3"/>
<dbReference type="InterPro" id="IPR001279">
    <property type="entry name" value="Metallo-B-lactamas"/>
</dbReference>
<evidence type="ECO:0000256" key="1">
    <source>
        <dbReference type="ARBA" id="ARBA00007749"/>
    </source>
</evidence>
<feature type="domain" description="Metallo-beta-lactamase" evidence="5">
    <location>
        <begin position="55"/>
        <end position="265"/>
    </location>
</feature>
<gene>
    <name evidence="6" type="ORF">OZSIB_2171</name>
</gene>
<evidence type="ECO:0000313" key="7">
    <source>
        <dbReference type="Proteomes" id="UP000252355"/>
    </source>
</evidence>
<comment type="similarity">
    <text evidence="1">Belongs to the metallo-beta-lactamase superfamily.</text>
</comment>
<dbReference type="Proteomes" id="UP000252355">
    <property type="component" value="Unassembled WGS sequence"/>
</dbReference>
<comment type="caution">
    <text evidence="6">The sequence shown here is derived from an EMBL/GenBank/DDBJ whole genome shotgun (WGS) entry which is preliminary data.</text>
</comment>
<dbReference type="EMBL" id="QOQW01000002">
    <property type="protein sequence ID" value="RCK81302.1"/>
    <property type="molecule type" value="Genomic_DNA"/>
</dbReference>
<dbReference type="InterPro" id="IPR036866">
    <property type="entry name" value="RibonucZ/Hydroxyglut_hydro"/>
</dbReference>
<evidence type="ECO:0000256" key="3">
    <source>
        <dbReference type="ARBA" id="ARBA00022801"/>
    </source>
</evidence>
<sequence>MHPSPLPHVRVGRYDVYLLPEGPFRMDGGAVFGFIPRPQWEQKLPPDAQNRVALGVNQLLIKGADTVVLCDTGLGTKLTPRQREVYGLAAPAPWAERLAPLGLAPTDITHVVFTHLHFDHAGGATILTDDGREIRPAFPQADHFVQAGEWEDACLPPEGETFAYQFQHFLPLYETGRLHRLRGNRHLLPGIQLHITGGHTRYHQEIRVSDEGRTVIFPGDVCPTPFHLELTWRTSYDRFPLETIAARRRLLAKGFQPEVLIAFSHDPQPTFRRLTGSPDHPEAVAWHAPA</sequence>
<proteinExistence type="inferred from homology"/>
<evidence type="ECO:0000256" key="4">
    <source>
        <dbReference type="ARBA" id="ARBA00022833"/>
    </source>
</evidence>
<protein>
    <submittedName>
        <fullName evidence="6">Beta-lactamase-like protein</fullName>
    </submittedName>
</protein>
<dbReference type="SMART" id="SM00849">
    <property type="entry name" value="Lactamase_B"/>
    <property type="match status" value="1"/>
</dbReference>
<dbReference type="Pfam" id="PF00753">
    <property type="entry name" value="Lactamase_B"/>
    <property type="match status" value="1"/>
</dbReference>
<dbReference type="PANTHER" id="PTHR42978">
    <property type="entry name" value="QUORUM-QUENCHING LACTONASE YTNP-RELATED-RELATED"/>
    <property type="match status" value="1"/>
</dbReference>
<dbReference type="PANTHER" id="PTHR42978:SF6">
    <property type="entry name" value="QUORUM-QUENCHING LACTONASE YTNP-RELATED"/>
    <property type="match status" value="1"/>
</dbReference>
<dbReference type="SUPFAM" id="SSF56281">
    <property type="entry name" value="Metallo-hydrolase/oxidoreductase"/>
    <property type="match status" value="1"/>
</dbReference>
<organism evidence="6 7">
    <name type="scientific">Candidatus Ozemobacter sibiricus</name>
    <dbReference type="NCBI Taxonomy" id="2268124"/>
    <lineage>
        <taxon>Bacteria</taxon>
        <taxon>Candidatus Ozemobacteria</taxon>
        <taxon>Candidatus Ozemobacterales</taxon>
        <taxon>Candidatus Ozemobacteraceae</taxon>
        <taxon>Candidatus Ozemobacter</taxon>
    </lineage>
</organism>
<dbReference type="GO" id="GO:0016787">
    <property type="term" value="F:hydrolase activity"/>
    <property type="evidence" value="ECO:0007669"/>
    <property type="project" value="UniProtKB-KW"/>
</dbReference>
<dbReference type="GO" id="GO:0046872">
    <property type="term" value="F:metal ion binding"/>
    <property type="evidence" value="ECO:0007669"/>
    <property type="project" value="UniProtKB-KW"/>
</dbReference>
<evidence type="ECO:0000256" key="2">
    <source>
        <dbReference type="ARBA" id="ARBA00022723"/>
    </source>
</evidence>